<dbReference type="Pfam" id="PF18541">
    <property type="entry name" value="RuvC_III"/>
    <property type="match status" value="1"/>
</dbReference>
<keyword evidence="2 12" id="KW-0540">Nuclease</keyword>
<keyword evidence="10" id="KW-0464">Manganese</keyword>
<dbReference type="EC" id="3.1.-.-" evidence="12"/>
<evidence type="ECO:0000256" key="9">
    <source>
        <dbReference type="ARBA" id="ARBA00023125"/>
    </source>
</evidence>
<evidence type="ECO:0000256" key="11">
    <source>
        <dbReference type="ARBA" id="ARBA00046380"/>
    </source>
</evidence>
<dbReference type="GO" id="GO:0051607">
    <property type="term" value="P:defense response to virus"/>
    <property type="evidence" value="ECO:0007669"/>
    <property type="project" value="UniProtKB-UniRule"/>
</dbReference>
<dbReference type="GO" id="GO:0003723">
    <property type="term" value="F:RNA binding"/>
    <property type="evidence" value="ECO:0007669"/>
    <property type="project" value="UniProtKB-UniRule"/>
</dbReference>
<evidence type="ECO:0000256" key="7">
    <source>
        <dbReference type="ARBA" id="ARBA00022884"/>
    </source>
</evidence>
<evidence type="ECO:0000256" key="8">
    <source>
        <dbReference type="ARBA" id="ARBA00023118"/>
    </source>
</evidence>
<accession>A0A7M1T683</accession>
<dbReference type="Pfam" id="PF13395">
    <property type="entry name" value="HNH_4"/>
    <property type="match status" value="1"/>
</dbReference>
<evidence type="ECO:0000313" key="15">
    <source>
        <dbReference type="Proteomes" id="UP000593605"/>
    </source>
</evidence>
<feature type="binding site" evidence="12">
    <location>
        <position position="742"/>
    </location>
    <ligand>
        <name>Mg(2+)</name>
        <dbReference type="ChEBI" id="CHEBI:18420"/>
        <label>2</label>
    </ligand>
</feature>
<comment type="domain">
    <text evidence="12">Has 2 endonuclease domains. The discontinuous RuvC-like domain cleaves the target DNA noncomplementary to crRNA while the HNH nuclease domain cleaves the target DNA complementary to crRNA.</text>
</comment>
<keyword evidence="5 12" id="KW-0378">Hydrolase</keyword>
<gene>
    <name evidence="12" type="primary">cas9</name>
    <name evidence="14" type="ORF">IMZ16_02790</name>
</gene>
<evidence type="ECO:0000256" key="3">
    <source>
        <dbReference type="ARBA" id="ARBA00022723"/>
    </source>
</evidence>
<keyword evidence="8 12" id="KW-0051">Antiviral defense</keyword>
<dbReference type="Proteomes" id="UP000593605">
    <property type="component" value="Chromosome"/>
</dbReference>
<reference evidence="14 15" key="1">
    <citation type="submission" date="2020-10" db="EMBL/GenBank/DDBJ databases">
        <title>Complete genome of Cruoricapor ignavus strain M1214 isolated from the blood culture of a febrile patient.</title>
        <authorList>
            <person name="Guglielmino C.J.D."/>
        </authorList>
    </citation>
    <scope>NUCLEOTIDE SEQUENCE [LARGE SCALE GENOMIC DNA]</scope>
    <source>
        <strain evidence="14 15">M1214</strain>
    </source>
</reference>
<evidence type="ECO:0000256" key="2">
    <source>
        <dbReference type="ARBA" id="ARBA00022722"/>
    </source>
</evidence>
<dbReference type="GO" id="GO:0003677">
    <property type="term" value="F:DNA binding"/>
    <property type="evidence" value="ECO:0007669"/>
    <property type="project" value="UniProtKB-UniRule"/>
</dbReference>
<dbReference type="InterPro" id="IPR028629">
    <property type="entry name" value="Cas9"/>
</dbReference>
<dbReference type="Gene3D" id="3.30.420.10">
    <property type="entry name" value="Ribonuclease H-like superfamily/Ribonuclease H"/>
    <property type="match status" value="2"/>
</dbReference>
<dbReference type="InterPro" id="IPR032239">
    <property type="entry name" value="Cas9-BH"/>
</dbReference>
<keyword evidence="9 12" id="KW-0238">DNA-binding</keyword>
<dbReference type="HAMAP" id="MF_01480">
    <property type="entry name" value="Cas9"/>
    <property type="match status" value="1"/>
</dbReference>
<comment type="function">
    <text evidence="12">CRISPR (clustered regularly interspaced short palindromic repeat) is an adaptive immune system that provides protection against mobile genetic elements (viruses, transposable elements and conjugative plasmids). CRISPR clusters contain spacers, sequences complementary to antecedent mobile elements, and target invading nucleic acids. CRISPR clusters are transcribed and processed into CRISPR RNA (crRNA). In type II CRISPR systems correct processing of pre-crRNA requires a trans-encoded small RNA (tracrRNA), endogenous ribonuclease 3 (rnc) and this protein. The tracrRNA serves as a guide for ribonuclease 3-aided processing of pre-crRNA. Subsequently Cas9/crRNA/tracrRNA endonucleolytically cleaves linear or circular dsDNA target complementary to the spacer; Cas9 is inactive in the absence of the 2 guide RNAs (gRNA). Cas9 recognizes the protospacer adjacent motif (PAM) in the CRISPR repeat sequences to help distinguish self versus nonself, as targets within the bacterial CRISPR locus do not have PAMs. PAM recognition is also required for catalytic activity.</text>
</comment>
<feature type="active site" description="For RuvC-like nuclease domain" evidence="12">
    <location>
        <position position="9"/>
    </location>
</feature>
<evidence type="ECO:0000256" key="5">
    <source>
        <dbReference type="ARBA" id="ARBA00022801"/>
    </source>
</evidence>
<keyword evidence="4 12" id="KW-0255">Endonuclease</keyword>
<feature type="binding site" evidence="12">
    <location>
        <position position="742"/>
    </location>
    <ligand>
        <name>Mg(2+)</name>
        <dbReference type="ChEBI" id="CHEBI:18420"/>
        <label>1</label>
    </ligand>
</feature>
<dbReference type="GO" id="GO:0043571">
    <property type="term" value="P:maintenance of CRISPR repeat elements"/>
    <property type="evidence" value="ECO:0007669"/>
    <property type="project" value="UniProtKB-UniRule"/>
</dbReference>
<organism evidence="14 15">
    <name type="scientific">Cruoricaptor ignavus</name>
    <dbReference type="NCBI Taxonomy" id="1118202"/>
    <lineage>
        <taxon>Bacteria</taxon>
        <taxon>Pseudomonadati</taxon>
        <taxon>Bacteroidota</taxon>
        <taxon>Flavobacteriia</taxon>
        <taxon>Flavobacteriales</taxon>
        <taxon>Weeksellaceae</taxon>
        <taxon>Cruoricaptor</taxon>
    </lineage>
</organism>
<feature type="active site" description="Proton acceptor for HNH nuclease domain" evidence="12">
    <location>
        <position position="860"/>
    </location>
</feature>
<dbReference type="InterPro" id="IPR041383">
    <property type="entry name" value="RuvC_III"/>
</dbReference>
<keyword evidence="3 12" id="KW-0479">Metal-binding</keyword>
<comment type="cofactor">
    <cofactor evidence="1 12">
        <name>Mg(2+)</name>
        <dbReference type="ChEBI" id="CHEBI:18420"/>
    </cofactor>
</comment>
<sequence length="1438" mass="167353">MSKTILGLDLGTNSIGWSLVKSDFNNKSGEILGAGVRVLPMSQDIIGDFGKGNSISQTAERTRYRSVRRLRERYLLRRERLHRVLNIYGFLPEHYASQIDFDKRLGKFKANSETKLAYDDEGFIFQKSFQEMLNDFRDSQPNLLENDKKIPYDWTIYYLRKKAITEKIEKGELAWIILNFNQKRGYYQLRGEEEAEVPNKKVEFYSLSVKDVVADEAPNSKGDTWYSIILDNGWVYRRSSKISLDDWIGKVKDFIVTTDLSEDGKTEKTDREGNVKRSFRAPSEDDWTLIKKKTEKDVEDSHKTVGAYIYDNLLQNPKQKIKGKLIRTIERKFYKDELRKILQKQQEFHPELRDESLLKSAIADLYKNNEAHRNTLEKRDFAHFILEDIIFYQRPLKSQKSSIANCPLEFRTFKDKQGNQQKVYLKATPKSNPYFQEFRLWQWLQNLSIYSKLTDENVTAEFLSAREDYVALFEFLNDKREITQNQLIEFLIKRKNNIKKVPKSEVEKYRWNFVQDKTYPGNETRALIKSRLEKVSNVTDDFLDRNIQELWHIIYSVTDKQEYEKAIKSYAEKNSLNVESFYEAFRKVPPFKSDYASFSEKAIKKLLPLMRLGKYWKWDEIETNTQDRIQKIIDGEFDEKIDDRVREKAAALSTEEHFQGLPLWLAQYVVYGRHSETDDIGKWNSSAELESFISEFRQHSLRNPIVEQVVTETLRVVRDIWEKFGNGEKDFFSEIHIELGREMKLPADERKRLTNTITENENTNLRIKALLAEMAADNNVENVRPFSPMQQELLKVYEEGVLLSQENIDDDIIKISKTAQPSSADLKKYKLWLEQKYRSPYTGQIIPLNKLFTTEYEIEHIIPQSRYFDDSLSNKIICETAVNKLKSGLLGYNFIRQFGGSIVECGFGKTVTVSQEAAYKDFVNKTYEKNRAKRSKLLMDEIPEKMIERQMNDTRYISKYISSLLSKIVRNDVNDDGVNSINLVQVNGKITTRLKQDWGLNDVWNDLILPRFERMNSITNSSDFTAWNENHQKYLPTVPIELSKGFSKKRIDHRHHALDAIVIACATKDHINLLNNQSAKSDTKRYDLKRKLMTFEKVKYTDAQTGKEVVKDVPKLFLKPWETFTKDAKDCLVTMVISFKQNLRVINKATNYYEKYVEENGEMVKKSVAQTGTNWAIRKPMHKETVSGLVELPWLKIPKGKIATATRKAVDATFNLKTIASITDTGIQKILKNYLQARGGNPEIAFSPEGIAEMNANIEKYNDGKYHQPIFKVRIFEVGNKFPLGYKGNKKDKFVEAAKGTNLFFAVYQSEDGKRSFETIPLNEVIERQKQGLPSCPEENAKGEKLLFSLSPNDLVYVNESNIDLPDTFRDLERIYKIVSFTGNRLYGVPYYAAKAIYDKVEYTQLNKVEFALTGESIKLNCIKLNVDRLGNISKANI</sequence>
<evidence type="ECO:0000256" key="6">
    <source>
        <dbReference type="ARBA" id="ARBA00022842"/>
    </source>
</evidence>
<dbReference type="GO" id="GO:0016787">
    <property type="term" value="F:hydrolase activity"/>
    <property type="evidence" value="ECO:0007669"/>
    <property type="project" value="UniProtKB-KW"/>
</dbReference>
<dbReference type="NCBIfam" id="TIGR01865">
    <property type="entry name" value="cas_Csn1"/>
    <property type="match status" value="1"/>
</dbReference>
<evidence type="ECO:0000256" key="4">
    <source>
        <dbReference type="ARBA" id="ARBA00022759"/>
    </source>
</evidence>
<evidence type="ECO:0000313" key="14">
    <source>
        <dbReference type="EMBL" id="QOR74382.1"/>
    </source>
</evidence>
<proteinExistence type="inferred from homology"/>
<dbReference type="GO" id="GO:0004519">
    <property type="term" value="F:endonuclease activity"/>
    <property type="evidence" value="ECO:0007669"/>
    <property type="project" value="UniProtKB-UniRule"/>
</dbReference>
<evidence type="ECO:0000256" key="1">
    <source>
        <dbReference type="ARBA" id="ARBA00001946"/>
    </source>
</evidence>
<feature type="binding site" evidence="12">
    <location>
        <position position="9"/>
    </location>
    <ligand>
        <name>Mg(2+)</name>
        <dbReference type="ChEBI" id="CHEBI:18420"/>
        <label>2</label>
    </ligand>
</feature>
<keyword evidence="7 12" id="KW-0694">RNA-binding</keyword>
<feature type="binding site" evidence="12">
    <location>
        <position position="738"/>
    </location>
    <ligand>
        <name>Mg(2+)</name>
        <dbReference type="ChEBI" id="CHEBI:18420"/>
        <label>1</label>
    </ligand>
</feature>
<dbReference type="InterPro" id="IPR036397">
    <property type="entry name" value="RNaseH_sf"/>
</dbReference>
<feature type="binding site" evidence="12">
    <location>
        <position position="1056"/>
    </location>
    <ligand>
        <name>Mg(2+)</name>
        <dbReference type="ChEBI" id="CHEBI:18420"/>
        <label>2</label>
    </ligand>
</feature>
<evidence type="ECO:0000256" key="10">
    <source>
        <dbReference type="ARBA" id="ARBA00023211"/>
    </source>
</evidence>
<feature type="binding site" evidence="12">
    <location>
        <position position="9"/>
    </location>
    <ligand>
        <name>Mg(2+)</name>
        <dbReference type="ChEBI" id="CHEBI:18420"/>
        <label>1</label>
    </ligand>
</feature>
<evidence type="ECO:0000259" key="13">
    <source>
        <dbReference type="PROSITE" id="PS51749"/>
    </source>
</evidence>
<name>A0A7M1T683_9FLAO</name>
<protein>
    <recommendedName>
        <fullName evidence="12">CRISPR-associated endonuclease Cas9</fullName>
        <ecNumber evidence="12">3.1.-.-</ecNumber>
    </recommendedName>
</protein>
<dbReference type="RefSeq" id="WP_193440398.1">
    <property type="nucleotide sequence ID" value="NZ_CP063145.1"/>
</dbReference>
<dbReference type="Pfam" id="PF16593">
    <property type="entry name" value="Cas9-BH"/>
    <property type="match status" value="1"/>
</dbReference>
<dbReference type="GO" id="GO:0046872">
    <property type="term" value="F:metal ion binding"/>
    <property type="evidence" value="ECO:0007669"/>
    <property type="project" value="UniProtKB-UniRule"/>
</dbReference>
<dbReference type="KEGG" id="civ:IMZ16_02790"/>
<dbReference type="PROSITE" id="PS51749">
    <property type="entry name" value="HNH_CAS9"/>
    <property type="match status" value="1"/>
</dbReference>
<comment type="subunit">
    <text evidence="11 12">Monomer. Binds crRNA and tracrRNA.</text>
</comment>
<dbReference type="InterPro" id="IPR003615">
    <property type="entry name" value="HNH_nuc"/>
</dbReference>
<comment type="similarity">
    <text evidence="12">Belongs to the CRISPR-associated Cas9 family.</text>
</comment>
<keyword evidence="6 12" id="KW-0460">Magnesium</keyword>
<feature type="domain" description="HNH Cas9-type" evidence="13">
    <location>
        <begin position="779"/>
        <end position="951"/>
    </location>
</feature>
<dbReference type="EMBL" id="CP063145">
    <property type="protein sequence ID" value="QOR74382.1"/>
    <property type="molecule type" value="Genomic_DNA"/>
</dbReference>
<evidence type="ECO:0000256" key="12">
    <source>
        <dbReference type="HAMAP-Rule" id="MF_01480"/>
    </source>
</evidence>
<dbReference type="InterPro" id="IPR033114">
    <property type="entry name" value="HNH_CAS9"/>
</dbReference>